<dbReference type="EMBL" id="JNCA01000010">
    <property type="protein sequence ID" value="KDN55729.1"/>
    <property type="molecule type" value="Genomic_DNA"/>
</dbReference>
<comment type="caution">
    <text evidence="1">The sequence shown here is derived from an EMBL/GenBank/DDBJ whole genome shotgun (WGS) entry which is preliminary data.</text>
</comment>
<reference evidence="1 2" key="1">
    <citation type="submission" date="2014-05" db="EMBL/GenBank/DDBJ databases">
        <title>Genome Sequence of Flavobacterium sp. EM1321.</title>
        <authorList>
            <person name="Shin S.-K."/>
            <person name="Yi H."/>
        </authorList>
    </citation>
    <scope>NUCLEOTIDE SEQUENCE [LARGE SCALE GENOMIC DNA]</scope>
    <source>
        <strain evidence="1 2">EM1321</strain>
    </source>
</reference>
<dbReference type="AlphaFoldDB" id="A0A066WXQ2"/>
<protein>
    <submittedName>
        <fullName evidence="1">Uncharacterized protein</fullName>
    </submittedName>
</protein>
<accession>A0A066WXQ2</accession>
<name>A0A066WXQ2_9FLAO</name>
<dbReference type="PATRIC" id="fig|1492738.3.peg.1112"/>
<evidence type="ECO:0000313" key="2">
    <source>
        <dbReference type="Proteomes" id="UP000027064"/>
    </source>
</evidence>
<dbReference type="Proteomes" id="UP000027064">
    <property type="component" value="Unassembled WGS sequence"/>
</dbReference>
<evidence type="ECO:0000313" key="1">
    <source>
        <dbReference type="EMBL" id="KDN55729.1"/>
    </source>
</evidence>
<keyword evidence="2" id="KW-1185">Reference proteome</keyword>
<organism evidence="1 2">
    <name type="scientific">Flavobacterium seoulense</name>
    <dbReference type="NCBI Taxonomy" id="1492738"/>
    <lineage>
        <taxon>Bacteria</taxon>
        <taxon>Pseudomonadati</taxon>
        <taxon>Bacteroidota</taxon>
        <taxon>Flavobacteriia</taxon>
        <taxon>Flavobacteriales</taxon>
        <taxon>Flavobacteriaceae</taxon>
        <taxon>Flavobacterium</taxon>
    </lineage>
</organism>
<proteinExistence type="predicted"/>
<dbReference type="STRING" id="1492738.FEM21_11200"/>
<sequence length="55" mass="6633">MVISLKNALSSIWYFKKLTFILKKTANSYYFISVSFTKVLEFYLKNYYINNINTF</sequence>
<gene>
    <name evidence="1" type="ORF">FEM21_11200</name>
</gene>